<protein>
    <submittedName>
        <fullName evidence="1">Uncharacterized protein</fullName>
    </submittedName>
</protein>
<reference evidence="1" key="1">
    <citation type="submission" date="2022-09" db="EMBL/GenBank/DDBJ databases">
        <title>Genome analysis and characterization of larvicidal activity of Brevibacillus strains.</title>
        <authorList>
            <person name="Patrusheva E.V."/>
            <person name="Izotova A.O."/>
            <person name="Toshchakov S.V."/>
            <person name="Sineoky S.P."/>
        </authorList>
    </citation>
    <scope>NUCLEOTIDE SEQUENCE</scope>
    <source>
        <strain evidence="1">VKPM_B-13244</strain>
    </source>
</reference>
<proteinExistence type="predicted"/>
<dbReference type="RefSeq" id="WP_258418349.1">
    <property type="nucleotide sequence ID" value="NZ_JAPTNG010000023.1"/>
</dbReference>
<sequence>MQNLVQVLKNTLIFHGEEITDTDLGFNLTFCDTSSQCDPKKFMDLLLSDHPNVTITVSKGSNNNWWITSGIVGYLEDSLCVFDNDLIAGWVLNQMGFSFEIHEMFIEEYFCKAMNYSIPGEQEDGSYFIPNCDPKTGTLLNWIEKKSNKYFAQINWSIEDLRSALLKENFKDSDENIERILGSRLARTLEELSIQSGWEVIYDSLYDVDGLEREMLPWFEEVLNSSTDVNIYMARATNLKFCEEVSMKIPPECAKCGSDDVSLLGSFTFDSRYSLYLDVECNKCKARTQSGDRHFFLCFELDKDGKLIRK</sequence>
<evidence type="ECO:0000313" key="2">
    <source>
        <dbReference type="Proteomes" id="UP001067708"/>
    </source>
</evidence>
<organism evidence="1 2">
    <name type="scientific">Brevibacillus halotolerans</name>
    <dbReference type="NCBI Taxonomy" id="1507437"/>
    <lineage>
        <taxon>Bacteria</taxon>
        <taxon>Bacillati</taxon>
        <taxon>Bacillota</taxon>
        <taxon>Bacilli</taxon>
        <taxon>Bacillales</taxon>
        <taxon>Paenibacillaceae</taxon>
        <taxon>Brevibacillus</taxon>
    </lineage>
</organism>
<comment type="caution">
    <text evidence="1">The sequence shown here is derived from an EMBL/GenBank/DDBJ whole genome shotgun (WGS) entry which is preliminary data.</text>
</comment>
<gene>
    <name evidence="1" type="ORF">O0535_22100</name>
</gene>
<dbReference type="Proteomes" id="UP001067708">
    <property type="component" value="Unassembled WGS sequence"/>
</dbReference>
<dbReference type="EMBL" id="JAPTNG010000023">
    <property type="protein sequence ID" value="MCZ0833403.1"/>
    <property type="molecule type" value="Genomic_DNA"/>
</dbReference>
<keyword evidence="2" id="KW-1185">Reference proteome</keyword>
<name>A0ABT4I3H7_9BACL</name>
<evidence type="ECO:0000313" key="1">
    <source>
        <dbReference type="EMBL" id="MCZ0833403.1"/>
    </source>
</evidence>
<accession>A0ABT4I3H7</accession>